<dbReference type="EMBL" id="QGNW01001142">
    <property type="protein sequence ID" value="RVW53650.1"/>
    <property type="molecule type" value="Genomic_DNA"/>
</dbReference>
<dbReference type="PANTHER" id="PTHR33240">
    <property type="entry name" value="OS08G0508500 PROTEIN"/>
    <property type="match status" value="1"/>
</dbReference>
<evidence type="ECO:0000259" key="1">
    <source>
        <dbReference type="Pfam" id="PF13456"/>
    </source>
</evidence>
<sequence>MSIKVLQQHEDALILILGVDGFDVQIILVDSDSSTDLLQMLTYGQMGYLPSTLENLGRFLFGFNEATITFLGDVVLSIQADLVTLSMQFSMVDDLSSYNAIIGRAWLHKMKVISSTYHQMGAETHLYVSKTMVDVETRYSQVGKTALALKSVARKLRPYFQVHQVTSPTRELIEQAIHISFSTSNNEAEYEVVLTGLDLALMLAATKLEIRSDSWLIVKQIQREYEAKDECMTEAKDECMTQYLAMAEEHLKKLNEWIITWVPQ</sequence>
<dbReference type="InterPro" id="IPR012337">
    <property type="entry name" value="RNaseH-like_sf"/>
</dbReference>
<dbReference type="GO" id="GO:0004523">
    <property type="term" value="F:RNA-DNA hybrid ribonuclease activity"/>
    <property type="evidence" value="ECO:0007669"/>
    <property type="project" value="InterPro"/>
</dbReference>
<name>A0A438F0V7_VITVI</name>
<dbReference type="GO" id="GO:0003676">
    <property type="term" value="F:nucleic acid binding"/>
    <property type="evidence" value="ECO:0007669"/>
    <property type="project" value="InterPro"/>
</dbReference>
<feature type="domain" description="RNase H type-1" evidence="1">
    <location>
        <begin position="180"/>
        <end position="231"/>
    </location>
</feature>
<reference evidence="2 3" key="1">
    <citation type="journal article" date="2018" name="PLoS Genet.">
        <title>Population sequencing reveals clonal diversity and ancestral inbreeding in the grapevine cultivar Chardonnay.</title>
        <authorList>
            <person name="Roach M.J."/>
            <person name="Johnson D.L."/>
            <person name="Bohlmann J."/>
            <person name="van Vuuren H.J."/>
            <person name="Jones S.J."/>
            <person name="Pretorius I.S."/>
            <person name="Schmidt S.A."/>
            <person name="Borneman A.R."/>
        </authorList>
    </citation>
    <scope>NUCLEOTIDE SEQUENCE [LARGE SCALE GENOMIC DNA]</scope>
    <source>
        <strain evidence="3">cv. Chardonnay</strain>
        <tissue evidence="2">Leaf</tissue>
    </source>
</reference>
<evidence type="ECO:0000313" key="2">
    <source>
        <dbReference type="EMBL" id="RVW53650.1"/>
    </source>
</evidence>
<evidence type="ECO:0000313" key="3">
    <source>
        <dbReference type="Proteomes" id="UP000288805"/>
    </source>
</evidence>
<proteinExistence type="predicted"/>
<dbReference type="Proteomes" id="UP000288805">
    <property type="component" value="Unassembled WGS sequence"/>
</dbReference>
<dbReference type="Pfam" id="PF13456">
    <property type="entry name" value="RVT_3"/>
    <property type="match status" value="1"/>
</dbReference>
<accession>A0A438F0V7</accession>
<dbReference type="SUPFAM" id="SSF53098">
    <property type="entry name" value="Ribonuclease H-like"/>
    <property type="match status" value="1"/>
</dbReference>
<dbReference type="InterPro" id="IPR036397">
    <property type="entry name" value="RNaseH_sf"/>
</dbReference>
<dbReference type="PANTHER" id="PTHR33240:SF15">
    <property type="entry name" value="GAG-PRO-LIKE PROTEIN"/>
    <property type="match status" value="1"/>
</dbReference>
<gene>
    <name evidence="2" type="ORF">CK203_069100</name>
</gene>
<dbReference type="AlphaFoldDB" id="A0A438F0V7"/>
<dbReference type="CDD" id="cd09279">
    <property type="entry name" value="RNase_HI_like"/>
    <property type="match status" value="1"/>
</dbReference>
<organism evidence="2 3">
    <name type="scientific">Vitis vinifera</name>
    <name type="common">Grape</name>
    <dbReference type="NCBI Taxonomy" id="29760"/>
    <lineage>
        <taxon>Eukaryota</taxon>
        <taxon>Viridiplantae</taxon>
        <taxon>Streptophyta</taxon>
        <taxon>Embryophyta</taxon>
        <taxon>Tracheophyta</taxon>
        <taxon>Spermatophyta</taxon>
        <taxon>Magnoliopsida</taxon>
        <taxon>eudicotyledons</taxon>
        <taxon>Gunneridae</taxon>
        <taxon>Pentapetalae</taxon>
        <taxon>rosids</taxon>
        <taxon>Vitales</taxon>
        <taxon>Vitaceae</taxon>
        <taxon>Viteae</taxon>
        <taxon>Vitis</taxon>
    </lineage>
</organism>
<dbReference type="Gene3D" id="3.30.420.10">
    <property type="entry name" value="Ribonuclease H-like superfamily/Ribonuclease H"/>
    <property type="match status" value="1"/>
</dbReference>
<comment type="caution">
    <text evidence="2">The sequence shown here is derived from an EMBL/GenBank/DDBJ whole genome shotgun (WGS) entry which is preliminary data.</text>
</comment>
<protein>
    <recommendedName>
        <fullName evidence="1">RNase H type-1 domain-containing protein</fullName>
    </recommendedName>
</protein>
<dbReference type="InterPro" id="IPR002156">
    <property type="entry name" value="RNaseH_domain"/>
</dbReference>